<feature type="domain" description="N-acetyltransferase" evidence="1">
    <location>
        <begin position="17"/>
        <end position="183"/>
    </location>
</feature>
<accession>A0A1G9NPD6</accession>
<gene>
    <name evidence="2" type="ORF">SAMN05421820_102400</name>
</gene>
<proteinExistence type="predicted"/>
<dbReference type="AlphaFoldDB" id="A0A1G9NPD6"/>
<evidence type="ECO:0000313" key="2">
    <source>
        <dbReference type="EMBL" id="SDL88442.1"/>
    </source>
</evidence>
<dbReference type="InterPro" id="IPR000182">
    <property type="entry name" value="GNAT_dom"/>
</dbReference>
<name>A0A1G9NPD6_9SPHI</name>
<evidence type="ECO:0000313" key="3">
    <source>
        <dbReference type="Proteomes" id="UP000183200"/>
    </source>
</evidence>
<dbReference type="EMBL" id="FNGY01000002">
    <property type="protein sequence ID" value="SDL88442.1"/>
    <property type="molecule type" value="Genomic_DNA"/>
</dbReference>
<reference evidence="3" key="1">
    <citation type="submission" date="2016-10" db="EMBL/GenBank/DDBJ databases">
        <authorList>
            <person name="Varghese N."/>
            <person name="Submissions S."/>
        </authorList>
    </citation>
    <scope>NUCLEOTIDE SEQUENCE [LARGE SCALE GENOMIC DNA]</scope>
    <source>
        <strain evidence="3">DSM 19110</strain>
    </source>
</reference>
<sequence>MVPKNKAVLLSHLTGRLLIRDLNPHDLDFIHALHLIPEVQRYATMDVHESITASNDYLNNYIEQQSTAPRKEYGFCISLTDQTPVGLIGLSNCSDKFKNAELWFKLAPEYWGKGYTTEAALALLEFGFRQLLLHRIEAGVATENAASIRVLEKIGMKREGLRRKILPIRGEWKDNYHYALLEEEFLSDDLQINSYPI</sequence>
<dbReference type="OrthoDB" id="9811523at2"/>
<dbReference type="InterPro" id="IPR016181">
    <property type="entry name" value="Acyl_CoA_acyltransferase"/>
</dbReference>
<dbReference type="Pfam" id="PF13302">
    <property type="entry name" value="Acetyltransf_3"/>
    <property type="match status" value="1"/>
</dbReference>
<dbReference type="GO" id="GO:0016747">
    <property type="term" value="F:acyltransferase activity, transferring groups other than amino-acyl groups"/>
    <property type="evidence" value="ECO:0007669"/>
    <property type="project" value="InterPro"/>
</dbReference>
<dbReference type="PANTHER" id="PTHR43792">
    <property type="entry name" value="GNAT FAMILY, PUTATIVE (AFU_ORTHOLOGUE AFUA_3G00765)-RELATED-RELATED"/>
    <property type="match status" value="1"/>
</dbReference>
<evidence type="ECO:0000259" key="1">
    <source>
        <dbReference type="PROSITE" id="PS51186"/>
    </source>
</evidence>
<dbReference type="SUPFAM" id="SSF55729">
    <property type="entry name" value="Acyl-CoA N-acyltransferases (Nat)"/>
    <property type="match status" value="1"/>
</dbReference>
<dbReference type="PROSITE" id="PS51186">
    <property type="entry name" value="GNAT"/>
    <property type="match status" value="1"/>
</dbReference>
<keyword evidence="3" id="KW-1185">Reference proteome</keyword>
<organism evidence="2 3">
    <name type="scientific">Pedobacter steynii</name>
    <dbReference type="NCBI Taxonomy" id="430522"/>
    <lineage>
        <taxon>Bacteria</taxon>
        <taxon>Pseudomonadati</taxon>
        <taxon>Bacteroidota</taxon>
        <taxon>Sphingobacteriia</taxon>
        <taxon>Sphingobacteriales</taxon>
        <taxon>Sphingobacteriaceae</taxon>
        <taxon>Pedobacter</taxon>
    </lineage>
</organism>
<protein>
    <submittedName>
        <fullName evidence="2">Protein N-acetyltransferase, RimJ/RimL family</fullName>
    </submittedName>
</protein>
<dbReference type="InterPro" id="IPR051531">
    <property type="entry name" value="N-acetyltransferase"/>
</dbReference>
<dbReference type="Proteomes" id="UP000183200">
    <property type="component" value="Unassembled WGS sequence"/>
</dbReference>
<dbReference type="Gene3D" id="3.40.630.30">
    <property type="match status" value="1"/>
</dbReference>
<keyword evidence="2" id="KW-0808">Transferase</keyword>